<feature type="transmembrane region" description="Helical" evidence="7">
    <location>
        <begin position="413"/>
        <end position="435"/>
    </location>
</feature>
<keyword evidence="5 7" id="KW-1133">Transmembrane helix</keyword>
<dbReference type="InterPro" id="IPR011701">
    <property type="entry name" value="MFS"/>
</dbReference>
<evidence type="ECO:0000313" key="10">
    <source>
        <dbReference type="Proteomes" id="UP000708208"/>
    </source>
</evidence>
<dbReference type="GO" id="GO:0022857">
    <property type="term" value="F:transmembrane transporter activity"/>
    <property type="evidence" value="ECO:0007669"/>
    <property type="project" value="InterPro"/>
</dbReference>
<dbReference type="AlphaFoldDB" id="A0A8J2LMW7"/>
<reference evidence="9" key="1">
    <citation type="submission" date="2021-06" db="EMBL/GenBank/DDBJ databases">
        <authorList>
            <person name="Hodson N. C."/>
            <person name="Mongue J. A."/>
            <person name="Jaron S. K."/>
        </authorList>
    </citation>
    <scope>NUCLEOTIDE SEQUENCE</scope>
</reference>
<feature type="domain" description="Major facilitator superfamily (MFS) profile" evidence="8">
    <location>
        <begin position="39"/>
        <end position="440"/>
    </location>
</feature>
<evidence type="ECO:0000256" key="2">
    <source>
        <dbReference type="ARBA" id="ARBA00008335"/>
    </source>
</evidence>
<dbReference type="GO" id="GO:0012505">
    <property type="term" value="C:endomembrane system"/>
    <property type="evidence" value="ECO:0007669"/>
    <property type="project" value="UniProtKB-SubCell"/>
</dbReference>
<keyword evidence="6 7" id="KW-0472">Membrane</keyword>
<feature type="transmembrane region" description="Helical" evidence="7">
    <location>
        <begin position="40"/>
        <end position="57"/>
    </location>
</feature>
<comment type="caution">
    <text evidence="9">The sequence shown here is derived from an EMBL/GenBank/DDBJ whole genome shotgun (WGS) entry which is preliminary data.</text>
</comment>
<name>A0A8J2LMW7_9HEXA</name>
<dbReference type="InterPro" id="IPR052187">
    <property type="entry name" value="MFSD1"/>
</dbReference>
<feature type="transmembrane region" description="Helical" evidence="7">
    <location>
        <begin position="299"/>
        <end position="319"/>
    </location>
</feature>
<dbReference type="GO" id="GO:0005764">
    <property type="term" value="C:lysosome"/>
    <property type="evidence" value="ECO:0007669"/>
    <property type="project" value="TreeGrafter"/>
</dbReference>
<evidence type="ECO:0000256" key="6">
    <source>
        <dbReference type="ARBA" id="ARBA00023136"/>
    </source>
</evidence>
<sequence length="514" mass="57176">MTETDVLCGESTSTRDYGESVETRGCTSGMCDPRSRFHRFIVLFFMCFVGFGSYFCYDNPGALQDNFKSDMGITTAQFVQLYSWYSWPNVFLCFVGGFLLDSVFGIRLGTVIFCVFLVIGQIIFALGGFLDAFWLMIVGRFIFGVGGESLSVAQNTYAVSWFKGKELNMVFGLQMSFARVGSTVNFNLLEPLYNWVHQYYQGYTCVGVVLLIAAITCVSSLFCAIVLAVLDYRAEKILNKQSSGSGEVVRFSDVKDFPLSFWLMSGTCLTYYVAIFPFIGLGKVFFERKFDYAPASANAVNSILYIISAVASPAFGLLVDKTGRNIFWVFLSILATLASHGLLAFTFINPYVAMCMMGLAYSMLASALWPMVALVVPEYQLGTAYGLMQAVQNLGLAVITMVAGIIVDQGGYLLLEVFFLAWLCLSLACTILLWLRDSSKNGILNMSIEQRDRWDNARMLQESLERDQLFASAVPATAPRSDFLIRNRYLSRIGAALPLSYDPAVRGLVYRSLR</sequence>
<keyword evidence="10" id="KW-1185">Reference proteome</keyword>
<dbReference type="InterPro" id="IPR020846">
    <property type="entry name" value="MFS_dom"/>
</dbReference>
<dbReference type="Pfam" id="PF07690">
    <property type="entry name" value="MFS_1"/>
    <property type="match status" value="1"/>
</dbReference>
<evidence type="ECO:0000256" key="7">
    <source>
        <dbReference type="SAM" id="Phobius"/>
    </source>
</evidence>
<evidence type="ECO:0000256" key="3">
    <source>
        <dbReference type="ARBA" id="ARBA00022448"/>
    </source>
</evidence>
<protein>
    <recommendedName>
        <fullName evidence="8">Major facilitator superfamily (MFS) profile domain-containing protein</fullName>
    </recommendedName>
</protein>
<feature type="transmembrane region" description="Helical" evidence="7">
    <location>
        <begin position="111"/>
        <end position="137"/>
    </location>
</feature>
<dbReference type="PROSITE" id="PS50850">
    <property type="entry name" value="MFS"/>
    <property type="match status" value="1"/>
</dbReference>
<dbReference type="EMBL" id="CAJVCH010568753">
    <property type="protein sequence ID" value="CAG7833152.1"/>
    <property type="molecule type" value="Genomic_DNA"/>
</dbReference>
<keyword evidence="3" id="KW-0813">Transport</keyword>
<feature type="transmembrane region" description="Helical" evidence="7">
    <location>
        <begin position="326"/>
        <end position="345"/>
    </location>
</feature>
<keyword evidence="4 7" id="KW-0812">Transmembrane</keyword>
<feature type="transmembrane region" description="Helical" evidence="7">
    <location>
        <begin position="200"/>
        <end position="230"/>
    </location>
</feature>
<evidence type="ECO:0000256" key="4">
    <source>
        <dbReference type="ARBA" id="ARBA00022692"/>
    </source>
</evidence>
<feature type="transmembrane region" description="Helical" evidence="7">
    <location>
        <begin position="259"/>
        <end position="279"/>
    </location>
</feature>
<proteinExistence type="inferred from homology"/>
<evidence type="ECO:0000259" key="8">
    <source>
        <dbReference type="PROSITE" id="PS50850"/>
    </source>
</evidence>
<gene>
    <name evidence="9" type="ORF">AFUS01_LOCUS42795</name>
</gene>
<dbReference type="PANTHER" id="PTHR23512">
    <property type="entry name" value="MAJOR FACILITATOR SUPERFAMILY DOMAIN-CONTAINING PROTEIN 1"/>
    <property type="match status" value="1"/>
</dbReference>
<feature type="transmembrane region" description="Helical" evidence="7">
    <location>
        <begin position="387"/>
        <end position="407"/>
    </location>
</feature>
<feature type="transmembrane region" description="Helical" evidence="7">
    <location>
        <begin position="84"/>
        <end position="104"/>
    </location>
</feature>
<comment type="subcellular location">
    <subcellularLocation>
        <location evidence="1">Endomembrane system</location>
        <topology evidence="1">Multi-pass membrane protein</topology>
    </subcellularLocation>
</comment>
<feature type="transmembrane region" description="Helical" evidence="7">
    <location>
        <begin position="351"/>
        <end position="375"/>
    </location>
</feature>
<dbReference type="PANTHER" id="PTHR23512:SF3">
    <property type="entry name" value="MAJOR FACILITATOR SUPERFAMILY DOMAIN-CONTAINING PROTEIN 1"/>
    <property type="match status" value="1"/>
</dbReference>
<dbReference type="CDD" id="cd17340">
    <property type="entry name" value="MFS_MFSD1"/>
    <property type="match status" value="1"/>
</dbReference>
<evidence type="ECO:0000256" key="1">
    <source>
        <dbReference type="ARBA" id="ARBA00004127"/>
    </source>
</evidence>
<evidence type="ECO:0000256" key="5">
    <source>
        <dbReference type="ARBA" id="ARBA00022989"/>
    </source>
</evidence>
<organism evidence="9 10">
    <name type="scientific">Allacma fusca</name>
    <dbReference type="NCBI Taxonomy" id="39272"/>
    <lineage>
        <taxon>Eukaryota</taxon>
        <taxon>Metazoa</taxon>
        <taxon>Ecdysozoa</taxon>
        <taxon>Arthropoda</taxon>
        <taxon>Hexapoda</taxon>
        <taxon>Collembola</taxon>
        <taxon>Symphypleona</taxon>
        <taxon>Sminthuridae</taxon>
        <taxon>Allacma</taxon>
    </lineage>
</organism>
<dbReference type="Proteomes" id="UP000708208">
    <property type="component" value="Unassembled WGS sequence"/>
</dbReference>
<evidence type="ECO:0000313" key="9">
    <source>
        <dbReference type="EMBL" id="CAG7833152.1"/>
    </source>
</evidence>
<accession>A0A8J2LMW7</accession>
<comment type="similarity">
    <text evidence="2">Belongs to the major facilitator superfamily.</text>
</comment>
<dbReference type="OrthoDB" id="424834at2759"/>